<evidence type="ECO:0000313" key="1">
    <source>
        <dbReference type="EMBL" id="CAK0790076.1"/>
    </source>
</evidence>
<gene>
    <name evidence="1" type="ORF">PCOR1329_LOCUS1444</name>
</gene>
<name>A0ABN9PB90_9DINO</name>
<accession>A0ABN9PB90</accession>
<comment type="caution">
    <text evidence="1">The sequence shown here is derived from an EMBL/GenBank/DDBJ whole genome shotgun (WGS) entry which is preliminary data.</text>
</comment>
<evidence type="ECO:0000313" key="2">
    <source>
        <dbReference type="Proteomes" id="UP001189429"/>
    </source>
</evidence>
<dbReference type="EMBL" id="CAUYUJ010000349">
    <property type="protein sequence ID" value="CAK0790076.1"/>
    <property type="molecule type" value="Genomic_DNA"/>
</dbReference>
<keyword evidence="2" id="KW-1185">Reference proteome</keyword>
<reference evidence="1" key="1">
    <citation type="submission" date="2023-10" db="EMBL/GenBank/DDBJ databases">
        <authorList>
            <person name="Chen Y."/>
            <person name="Shah S."/>
            <person name="Dougan E. K."/>
            <person name="Thang M."/>
            <person name="Chan C."/>
        </authorList>
    </citation>
    <scope>NUCLEOTIDE SEQUENCE [LARGE SCALE GENOMIC DNA]</scope>
</reference>
<sequence>MRVRQIVGSNKDPRMNLTSHFASNLSSQVDLHNVAQAMGVRIVHGSRRGGATYSGAPPFAFATGGPNQPSLEVTAALSPKQKFHIQLVNKRFGTVVVRGGQATLDTWIEELTLFLGPVVDLQSPAPPASSANLLREPAPKRSARQILADAEEAIQRGIGNLG</sequence>
<organism evidence="1 2">
    <name type="scientific">Prorocentrum cordatum</name>
    <dbReference type="NCBI Taxonomy" id="2364126"/>
    <lineage>
        <taxon>Eukaryota</taxon>
        <taxon>Sar</taxon>
        <taxon>Alveolata</taxon>
        <taxon>Dinophyceae</taxon>
        <taxon>Prorocentrales</taxon>
        <taxon>Prorocentraceae</taxon>
        <taxon>Prorocentrum</taxon>
    </lineage>
</organism>
<proteinExistence type="predicted"/>
<dbReference type="Proteomes" id="UP001189429">
    <property type="component" value="Unassembled WGS sequence"/>
</dbReference>
<protein>
    <submittedName>
        <fullName evidence="1">Uncharacterized protein</fullName>
    </submittedName>
</protein>